<dbReference type="Gene3D" id="3.40.50.300">
    <property type="entry name" value="P-loop containing nucleotide triphosphate hydrolases"/>
    <property type="match status" value="1"/>
</dbReference>
<comment type="caution">
    <text evidence="3">The sequence shown here is derived from an EMBL/GenBank/DDBJ whole genome shotgun (WGS) entry which is preliminary data.</text>
</comment>
<evidence type="ECO:0000313" key="4">
    <source>
        <dbReference type="Proteomes" id="UP001498476"/>
    </source>
</evidence>
<reference evidence="3 4" key="1">
    <citation type="journal article" date="2025" name="Microbiol. Resour. Announc.">
        <title>Draft genome sequences for Neonectria magnoliae and Neonectria punicea, canker pathogens of Liriodendron tulipifera and Acer saccharum in West Virginia.</title>
        <authorList>
            <person name="Petronek H.M."/>
            <person name="Kasson M.T."/>
            <person name="Metheny A.M."/>
            <person name="Stauder C.M."/>
            <person name="Lovett B."/>
            <person name="Lynch S.C."/>
            <person name="Garnas J.R."/>
            <person name="Kasson L.R."/>
            <person name="Stajich J.E."/>
        </authorList>
    </citation>
    <scope>NUCLEOTIDE SEQUENCE [LARGE SCALE GENOMIC DNA]</scope>
    <source>
        <strain evidence="3 4">NRRL 64653</strain>
    </source>
</reference>
<gene>
    <name evidence="3" type="ORF">QQX98_007070</name>
</gene>
<sequence>MEAVGLASSIIAITQIAERVATVCKSYIDGVADYPKDLRAICIETESLATVLRGLRWLDKEDAEDAHIISQLEGPVEQCKAAIKSLTELLPDPAATPTSTKGAKRRKLHSALDALAWPLKAERARKLLDELMQFKSTISMAIGGSLLKDVQAIKKTLSESQVRDLCQWFEHTDPSPRHNAAKVLYENETLTWILRCEEWINWVSLRTRCVWIYGIPGAGKTVLAAYLIEQVRLACESVRGPGSDYVYYYCYHGHSQDEAAPLLRWLIGQLCRRSQTVPEQAYKIHQLNQQPDLQGLLEILAAVLQSSGSVFVVIDALDESQPRSNLLKVIEDLVLDERFRKVHLLVTSRQELDIERTMSKISHSISMSNPLVENDIKLYVRSQVLAEPRFQCWPPDLKDEVEVSLANGAKGMFRWAVCQLDILRRLKRIDRIKASLQDLPQGLDESYERIFSLIDTEDRELVRHTLHWLCFHIIVWEDAAVQDPTVSILLDSYSFSTGVDLRLINADTLRESCGCLLSYNDTSFDGGSQTQVALAHYTVREFLESHRAKGPTSSFFIIREEESYANVCETIFTHALRPNHSNIKDTNDPNFGITLDEYCQNGTLGSFKAPLRLLMYQSNKNRNQPQPS</sequence>
<proteinExistence type="predicted"/>
<dbReference type="PANTHER" id="PTHR10039">
    <property type="entry name" value="AMELOGENIN"/>
    <property type="match status" value="1"/>
</dbReference>
<dbReference type="PROSITE" id="PS50837">
    <property type="entry name" value="NACHT"/>
    <property type="match status" value="1"/>
</dbReference>
<organism evidence="3 4">
    <name type="scientific">Neonectria punicea</name>
    <dbReference type="NCBI Taxonomy" id="979145"/>
    <lineage>
        <taxon>Eukaryota</taxon>
        <taxon>Fungi</taxon>
        <taxon>Dikarya</taxon>
        <taxon>Ascomycota</taxon>
        <taxon>Pezizomycotina</taxon>
        <taxon>Sordariomycetes</taxon>
        <taxon>Hypocreomycetidae</taxon>
        <taxon>Hypocreales</taxon>
        <taxon>Nectriaceae</taxon>
        <taxon>Neonectria</taxon>
    </lineage>
</organism>
<keyword evidence="4" id="KW-1185">Reference proteome</keyword>
<dbReference type="InterPro" id="IPR056884">
    <property type="entry name" value="NPHP3-like_N"/>
</dbReference>
<feature type="domain" description="NACHT" evidence="2">
    <location>
        <begin position="208"/>
        <end position="349"/>
    </location>
</feature>
<evidence type="ECO:0000259" key="2">
    <source>
        <dbReference type="PROSITE" id="PS50837"/>
    </source>
</evidence>
<evidence type="ECO:0000256" key="1">
    <source>
        <dbReference type="ARBA" id="ARBA00022737"/>
    </source>
</evidence>
<dbReference type="EMBL" id="JAZAVJ010000112">
    <property type="protein sequence ID" value="KAK7414038.1"/>
    <property type="molecule type" value="Genomic_DNA"/>
</dbReference>
<dbReference type="PANTHER" id="PTHR10039:SF16">
    <property type="entry name" value="GPI INOSITOL-DEACYLASE"/>
    <property type="match status" value="1"/>
</dbReference>
<protein>
    <recommendedName>
        <fullName evidence="2">NACHT domain-containing protein</fullName>
    </recommendedName>
</protein>
<dbReference type="InterPro" id="IPR007111">
    <property type="entry name" value="NACHT_NTPase"/>
</dbReference>
<keyword evidence="1" id="KW-0677">Repeat</keyword>
<dbReference type="Pfam" id="PF17111">
    <property type="entry name" value="PigL_N"/>
    <property type="match status" value="1"/>
</dbReference>
<dbReference type="InterPro" id="IPR027417">
    <property type="entry name" value="P-loop_NTPase"/>
</dbReference>
<evidence type="ECO:0000313" key="3">
    <source>
        <dbReference type="EMBL" id="KAK7414038.1"/>
    </source>
</evidence>
<dbReference type="InterPro" id="IPR031348">
    <property type="entry name" value="PigL_N"/>
</dbReference>
<dbReference type="SUPFAM" id="SSF52540">
    <property type="entry name" value="P-loop containing nucleoside triphosphate hydrolases"/>
    <property type="match status" value="1"/>
</dbReference>
<name>A0ABR1GYZ0_9HYPO</name>
<dbReference type="Proteomes" id="UP001498476">
    <property type="component" value="Unassembled WGS sequence"/>
</dbReference>
<dbReference type="Pfam" id="PF24883">
    <property type="entry name" value="NPHP3_N"/>
    <property type="match status" value="1"/>
</dbReference>
<accession>A0ABR1GYZ0</accession>